<gene>
    <name evidence="3" type="ORF">EH32_13265</name>
</gene>
<protein>
    <recommendedName>
        <fullName evidence="1">Heat shock protein HspQ</fullName>
    </recommendedName>
</protein>
<dbReference type="EMBL" id="JMIX01000008">
    <property type="protein sequence ID" value="KEO92758.1"/>
    <property type="molecule type" value="Genomic_DNA"/>
</dbReference>
<comment type="caution">
    <text evidence="3">The sequence shown here is derived from an EMBL/GenBank/DDBJ whole genome shotgun (WGS) entry which is preliminary data.</text>
</comment>
<dbReference type="InterPro" id="IPR036623">
    <property type="entry name" value="Hemimethylated_DNA-bd_sf"/>
</dbReference>
<dbReference type="InterPro" id="IPR053189">
    <property type="entry name" value="Clp_protease_adapter_ClpF"/>
</dbReference>
<dbReference type="PANTHER" id="PTHR48439">
    <property type="entry name" value="HEMIMETHYLATED DNA-BINDING DOMAIN-CONTAINING PROTEIN"/>
    <property type="match status" value="1"/>
</dbReference>
<dbReference type="SMART" id="SM00992">
    <property type="entry name" value="YccV-like"/>
    <property type="match status" value="1"/>
</dbReference>
<dbReference type="PANTHER" id="PTHR48439:SF1">
    <property type="entry name" value="HEMIMETHYLATED DNA-BINDING DOMAIN-CONTAINING PROTEIN"/>
    <property type="match status" value="1"/>
</dbReference>
<dbReference type="GO" id="GO:0003677">
    <property type="term" value="F:DNA binding"/>
    <property type="evidence" value="ECO:0007669"/>
    <property type="project" value="UniProtKB-UniRule"/>
</dbReference>
<evidence type="ECO:0000313" key="3">
    <source>
        <dbReference type="EMBL" id="KEO92758.1"/>
    </source>
</evidence>
<keyword evidence="4" id="KW-1185">Reference proteome</keyword>
<dbReference type="OrthoDB" id="9797680at2"/>
<evidence type="ECO:0000313" key="4">
    <source>
        <dbReference type="Proteomes" id="UP000027866"/>
    </source>
</evidence>
<organism evidence="3 4">
    <name type="scientific">Erythrobacter litoralis</name>
    <dbReference type="NCBI Taxonomy" id="39960"/>
    <lineage>
        <taxon>Bacteria</taxon>
        <taxon>Pseudomonadati</taxon>
        <taxon>Pseudomonadota</taxon>
        <taxon>Alphaproteobacteria</taxon>
        <taxon>Sphingomonadales</taxon>
        <taxon>Erythrobacteraceae</taxon>
        <taxon>Erythrobacter/Porphyrobacter group</taxon>
        <taxon>Erythrobacter</taxon>
    </lineage>
</organism>
<dbReference type="Proteomes" id="UP000027866">
    <property type="component" value="Unassembled WGS sequence"/>
</dbReference>
<name>A0A074MLM4_9SPHN</name>
<evidence type="ECO:0000259" key="2">
    <source>
        <dbReference type="SMART" id="SM00992"/>
    </source>
</evidence>
<feature type="domain" description="Hemimethylated DNA-binding" evidence="2">
    <location>
        <begin position="22"/>
        <end position="121"/>
    </location>
</feature>
<proteinExistence type="predicted"/>
<keyword evidence="3" id="KW-0238">DNA-binding</keyword>
<dbReference type="Gene3D" id="2.30.30.390">
    <property type="entry name" value="Hemimethylated DNA-binding domain"/>
    <property type="match status" value="1"/>
</dbReference>
<dbReference type="NCBIfam" id="TIGR02097">
    <property type="entry name" value="yccV"/>
    <property type="match status" value="1"/>
</dbReference>
<dbReference type="AlphaFoldDB" id="A0A074MLM4"/>
<sequence>MERAQFFSMQAGRTIYAPLETRTRFGIGDVVRHRLFSFRGVIFDIDPVFANSEEWYQSIPEDIRPDRDQPFYHLLAENEDSSYVAYVSQGNLVADATGGPIDHPTVPQLFEGFKDGRYRMRRSLTH</sequence>
<evidence type="ECO:0000256" key="1">
    <source>
        <dbReference type="NCBIfam" id="TIGR02097"/>
    </source>
</evidence>
<accession>A0A074MLM4</accession>
<dbReference type="Pfam" id="PF08755">
    <property type="entry name" value="YccV-like"/>
    <property type="match status" value="1"/>
</dbReference>
<reference evidence="3 4" key="1">
    <citation type="submission" date="2014-04" db="EMBL/GenBank/DDBJ databases">
        <title>A comprehensive comparison of genomes of Erythrobacter spp. Strains.</title>
        <authorList>
            <person name="Zheng Q."/>
        </authorList>
    </citation>
    <scope>NUCLEOTIDE SEQUENCE [LARGE SCALE GENOMIC DNA]</scope>
    <source>
        <strain evidence="3 4">DSM 8509</strain>
    </source>
</reference>
<dbReference type="RefSeq" id="WP_034904238.1">
    <property type="nucleotide sequence ID" value="NZ_CP017057.1"/>
</dbReference>
<dbReference type="SUPFAM" id="SSF141255">
    <property type="entry name" value="YccV-like"/>
    <property type="match status" value="1"/>
</dbReference>
<dbReference type="InterPro" id="IPR011722">
    <property type="entry name" value="Hemimethylated_DNA-bd_dom"/>
</dbReference>